<dbReference type="EMBL" id="JACIDC010000005">
    <property type="protein sequence ID" value="MBB4040122.1"/>
    <property type="molecule type" value="Genomic_DNA"/>
</dbReference>
<keyword evidence="2" id="KW-1185">Reference proteome</keyword>
<dbReference type="Pfam" id="PF12836">
    <property type="entry name" value="HHH_3"/>
    <property type="match status" value="1"/>
</dbReference>
<gene>
    <name evidence="1" type="ORF">GGR34_001773</name>
</gene>
<keyword evidence="1" id="KW-0238">DNA-binding</keyword>
<protein>
    <submittedName>
        <fullName evidence="1">DNA uptake protein ComE-like DNA-binding protein</fullName>
    </submittedName>
</protein>
<dbReference type="Gene3D" id="1.10.150.320">
    <property type="entry name" value="Photosystem II 12 kDa extrinsic protein"/>
    <property type="match status" value="1"/>
</dbReference>
<dbReference type="RefSeq" id="WP_051435089.1">
    <property type="nucleotide sequence ID" value="NZ_JACIDC010000005.1"/>
</dbReference>
<dbReference type="Proteomes" id="UP000519439">
    <property type="component" value="Unassembled WGS sequence"/>
</dbReference>
<dbReference type="AlphaFoldDB" id="A0A7W6IES2"/>
<organism evidence="1 2">
    <name type="scientific">Microvirga flocculans</name>
    <dbReference type="NCBI Taxonomy" id="217168"/>
    <lineage>
        <taxon>Bacteria</taxon>
        <taxon>Pseudomonadati</taxon>
        <taxon>Pseudomonadota</taxon>
        <taxon>Alphaproteobacteria</taxon>
        <taxon>Hyphomicrobiales</taxon>
        <taxon>Methylobacteriaceae</taxon>
        <taxon>Microvirga</taxon>
    </lineage>
</organism>
<sequence length="209" mass="21421">MRDNAVLQGLRILLVAGLMAGGSLALWRSGIGGSSAEGMIAAAPPETIPSEPQNSRPARVHVADAAPAAPVAIPAPEPEPVAIPEAAPKDPARAPAMEAQAAGIPERTIAAPPAPPVPARPDDMNMTGTIAKQASLAEPAAAETSAAAGQALVDLNTASFAQLNSLKGAGAMGRAIIRGRPYASVEDLVTKRIVRRNVYERIKEQVTVR</sequence>
<evidence type="ECO:0000313" key="2">
    <source>
        <dbReference type="Proteomes" id="UP000519439"/>
    </source>
</evidence>
<name>A0A7W6IES2_9HYPH</name>
<reference evidence="1 2" key="1">
    <citation type="submission" date="2020-08" db="EMBL/GenBank/DDBJ databases">
        <title>Genomic Encyclopedia of Type Strains, Phase IV (KMG-IV): sequencing the most valuable type-strain genomes for metagenomic binning, comparative biology and taxonomic classification.</title>
        <authorList>
            <person name="Goeker M."/>
        </authorList>
    </citation>
    <scope>NUCLEOTIDE SEQUENCE [LARGE SCALE GENOMIC DNA]</scope>
    <source>
        <strain evidence="1 2">DSM 15743</strain>
    </source>
</reference>
<evidence type="ECO:0000313" key="1">
    <source>
        <dbReference type="EMBL" id="MBB4040122.1"/>
    </source>
</evidence>
<dbReference type="GO" id="GO:0003677">
    <property type="term" value="F:DNA binding"/>
    <property type="evidence" value="ECO:0007669"/>
    <property type="project" value="UniProtKB-KW"/>
</dbReference>
<proteinExistence type="predicted"/>
<comment type="caution">
    <text evidence="1">The sequence shown here is derived from an EMBL/GenBank/DDBJ whole genome shotgun (WGS) entry which is preliminary data.</text>
</comment>
<dbReference type="SUPFAM" id="SSF81585">
    <property type="entry name" value="PsbU/PolX domain-like"/>
    <property type="match status" value="1"/>
</dbReference>
<accession>A0A7W6IES2</accession>